<feature type="region of interest" description="Disordered" evidence="1">
    <location>
        <begin position="1"/>
        <end position="64"/>
    </location>
</feature>
<feature type="non-terminal residue" evidence="2">
    <location>
        <position position="1"/>
    </location>
</feature>
<name>A0AA36IU55_9DINO</name>
<evidence type="ECO:0000313" key="3">
    <source>
        <dbReference type="Proteomes" id="UP001178507"/>
    </source>
</evidence>
<dbReference type="Proteomes" id="UP001178507">
    <property type="component" value="Unassembled WGS sequence"/>
</dbReference>
<dbReference type="AlphaFoldDB" id="A0AA36IU55"/>
<sequence>AKESGGSASVEKEIEKPAGSQEQRAEPLEKAVEARKPAAVPEKQPVVEPMEAEKPTAVPEKQPVEPMEAVEAEQSAVVKALKARQKPPAPFKSRGDVSSYLYIDRWMCEPIAVENIHAFGKLRAAGQLNLRQMGFQGRMYSGFHQHLYDVVGNYHFLPPVFEELRNAGMQSYATSRAAFTLPNLERSLIRSGLPLANIDQRLVEDREAVYRELGVPRVDAKKFMNAVLFADFQDKANAKYVHILEKRKGYVEAQLQTFLCQRKERRIVDEMQQSRLGQVVSWEHDGLVVAPFHTPADFDLAAWQKKALEDSDWLETEKVRRKLTGYLATGIDNAVILSATPPKWKGMPPAVAHRTAAMRVIAKSALQGKLYDAVFMRKLNGEAYRRFVMFRNGKVMDRDDYSGLFEQLDSKLGDLVTSLQAVRDFEAGLTDYLEDSTLPVELQEQLAALFGTYSIYLGHELLSCPAKGLESASPARMRLQGTRLVTFSEMERAAAVHSSIFKQWSEHCTRVQARNLFSDIVEFQVQFGMILSTNKSISFTDLDGGVERRLSIVPWPMRFTRTEPNVLAGRAPGLMWLLMKIARIFSRTATPLS</sequence>
<protein>
    <submittedName>
        <fullName evidence="2">Uncharacterized protein</fullName>
    </submittedName>
</protein>
<comment type="caution">
    <text evidence="2">The sequence shown here is derived from an EMBL/GenBank/DDBJ whole genome shotgun (WGS) entry which is preliminary data.</text>
</comment>
<evidence type="ECO:0000313" key="2">
    <source>
        <dbReference type="EMBL" id="CAJ1392913.1"/>
    </source>
</evidence>
<feature type="compositionally biased region" description="Basic and acidic residues" evidence="1">
    <location>
        <begin position="23"/>
        <end position="36"/>
    </location>
</feature>
<evidence type="ECO:0000256" key="1">
    <source>
        <dbReference type="SAM" id="MobiDB-lite"/>
    </source>
</evidence>
<keyword evidence="3" id="KW-1185">Reference proteome</keyword>
<dbReference type="EMBL" id="CAUJNA010002439">
    <property type="protein sequence ID" value="CAJ1392913.1"/>
    <property type="molecule type" value="Genomic_DNA"/>
</dbReference>
<proteinExistence type="predicted"/>
<gene>
    <name evidence="2" type="ORF">EVOR1521_LOCUS17880</name>
</gene>
<feature type="non-terminal residue" evidence="2">
    <location>
        <position position="593"/>
    </location>
</feature>
<organism evidence="2 3">
    <name type="scientific">Effrenium voratum</name>
    <dbReference type="NCBI Taxonomy" id="2562239"/>
    <lineage>
        <taxon>Eukaryota</taxon>
        <taxon>Sar</taxon>
        <taxon>Alveolata</taxon>
        <taxon>Dinophyceae</taxon>
        <taxon>Suessiales</taxon>
        <taxon>Symbiodiniaceae</taxon>
        <taxon>Effrenium</taxon>
    </lineage>
</organism>
<accession>A0AA36IU55</accession>
<reference evidence="2" key="1">
    <citation type="submission" date="2023-08" db="EMBL/GenBank/DDBJ databases">
        <authorList>
            <person name="Chen Y."/>
            <person name="Shah S."/>
            <person name="Dougan E. K."/>
            <person name="Thang M."/>
            <person name="Chan C."/>
        </authorList>
    </citation>
    <scope>NUCLEOTIDE SEQUENCE</scope>
</reference>